<dbReference type="PANTHER" id="PTHR22749">
    <property type="entry name" value="RIBOFLAVIN KINASE/FMN ADENYLYLTRANSFERASE"/>
    <property type="match status" value="1"/>
</dbReference>
<dbReference type="Proteomes" id="UP000298484">
    <property type="component" value="Unassembled WGS sequence"/>
</dbReference>
<dbReference type="RefSeq" id="WP_135108346.1">
    <property type="nucleotide sequence ID" value="NZ_SRHY01000001.1"/>
</dbReference>
<evidence type="ECO:0000259" key="16">
    <source>
        <dbReference type="SMART" id="SM00904"/>
    </source>
</evidence>
<evidence type="ECO:0000256" key="13">
    <source>
        <dbReference type="ARBA" id="ARBA00047880"/>
    </source>
</evidence>
<evidence type="ECO:0000256" key="8">
    <source>
        <dbReference type="ARBA" id="ARBA00022741"/>
    </source>
</evidence>
<dbReference type="InterPro" id="IPR015865">
    <property type="entry name" value="Riboflavin_kinase_bac/euk"/>
</dbReference>
<protein>
    <recommendedName>
        <fullName evidence="15">Riboflavin biosynthesis protein</fullName>
    </recommendedName>
    <domain>
        <recommendedName>
            <fullName evidence="15">Riboflavin kinase</fullName>
            <ecNumber evidence="15">2.7.1.26</ecNumber>
        </recommendedName>
        <alternativeName>
            <fullName evidence="15">Flavokinase</fullName>
        </alternativeName>
    </domain>
    <domain>
        <recommendedName>
            <fullName evidence="15">FMN adenylyltransferase</fullName>
            <ecNumber evidence="15">2.7.7.2</ecNumber>
        </recommendedName>
        <alternativeName>
            <fullName evidence="15">FAD pyrophosphorylase</fullName>
        </alternativeName>
        <alternativeName>
            <fullName evidence="15">FAD synthase</fullName>
        </alternativeName>
    </domain>
</protein>
<dbReference type="FunFam" id="2.40.30.30:FF:000003">
    <property type="entry name" value="Riboflavin biosynthesis protein"/>
    <property type="match status" value="1"/>
</dbReference>
<comment type="function">
    <text evidence="1">Catalyzes the phosphorylation of riboflavin to FMN followed by the adenylation of FMN to FAD.</text>
</comment>
<evidence type="ECO:0000313" key="17">
    <source>
        <dbReference type="EMBL" id="TFJ94702.1"/>
    </source>
</evidence>
<dbReference type="AlphaFoldDB" id="A0A4Y9AH71"/>
<keyword evidence="7 15" id="KW-0548">Nucleotidyltransferase</keyword>
<keyword evidence="5 15" id="KW-0288">FMN</keyword>
<dbReference type="EMBL" id="SRHY01000001">
    <property type="protein sequence ID" value="TFJ94702.1"/>
    <property type="molecule type" value="Genomic_DNA"/>
</dbReference>
<evidence type="ECO:0000256" key="2">
    <source>
        <dbReference type="ARBA" id="ARBA00004726"/>
    </source>
</evidence>
<keyword evidence="11 15" id="KW-0067">ATP-binding</keyword>
<dbReference type="Pfam" id="PF01687">
    <property type="entry name" value="Flavokinase"/>
    <property type="match status" value="1"/>
</dbReference>
<dbReference type="EC" id="2.7.1.26" evidence="15"/>
<dbReference type="GO" id="GO:0005524">
    <property type="term" value="F:ATP binding"/>
    <property type="evidence" value="ECO:0007669"/>
    <property type="project" value="UniProtKB-UniRule"/>
</dbReference>
<dbReference type="GO" id="GO:0006747">
    <property type="term" value="P:FAD biosynthetic process"/>
    <property type="evidence" value="ECO:0007669"/>
    <property type="project" value="UniProtKB-UniRule"/>
</dbReference>
<keyword evidence="6 15" id="KW-0808">Transferase</keyword>
<dbReference type="InterPro" id="IPR002606">
    <property type="entry name" value="Riboflavin_kinase_bac"/>
</dbReference>
<evidence type="ECO:0000256" key="10">
    <source>
        <dbReference type="ARBA" id="ARBA00022827"/>
    </source>
</evidence>
<dbReference type="CDD" id="cd02064">
    <property type="entry name" value="FAD_synthetase_N"/>
    <property type="match status" value="1"/>
</dbReference>
<proteinExistence type="inferred from homology"/>
<dbReference type="InterPro" id="IPR014729">
    <property type="entry name" value="Rossmann-like_a/b/a_fold"/>
</dbReference>
<reference evidence="17 18" key="1">
    <citation type="submission" date="2019-03" db="EMBL/GenBank/DDBJ databases">
        <title>Genome sequence of Lentibacillus salicampi ATCC BAA-719.</title>
        <authorList>
            <person name="Maclea K.S."/>
            <person name="Simoes Junior M."/>
        </authorList>
    </citation>
    <scope>NUCLEOTIDE SEQUENCE [LARGE SCALE GENOMIC DNA]</scope>
    <source>
        <strain evidence="17 18">ATCC BAA-719</strain>
    </source>
</reference>
<dbReference type="GO" id="GO:0009398">
    <property type="term" value="P:FMN biosynthetic process"/>
    <property type="evidence" value="ECO:0007669"/>
    <property type="project" value="UniProtKB-UniRule"/>
</dbReference>
<dbReference type="FunFam" id="3.40.50.620:FF:000021">
    <property type="entry name" value="Riboflavin biosynthesis protein"/>
    <property type="match status" value="1"/>
</dbReference>
<dbReference type="PANTHER" id="PTHR22749:SF6">
    <property type="entry name" value="RIBOFLAVIN KINASE"/>
    <property type="match status" value="1"/>
</dbReference>
<keyword evidence="9 15" id="KW-0418">Kinase</keyword>
<dbReference type="UniPathway" id="UPA00276">
    <property type="reaction ID" value="UER00406"/>
</dbReference>
<evidence type="ECO:0000256" key="11">
    <source>
        <dbReference type="ARBA" id="ARBA00022840"/>
    </source>
</evidence>
<sequence>MRTIKLAYPHTLILDELPETAAAIGFFDGIHKGHQKVIRTAVNEAKSRNMESAVITFHPHPSVVLKKDIQHVQYITPLREKQEILQQLGVDRLYIITFNKELSSLEPQTFIDHFIINLNIKFLVAGFDYTYGHKGKGNMQVIHEHSRRLFDVTVIDKVQSGDLKISSTRIRELLKSGQIGEANELLGRPLVIRGIVKEGDKRGREIGYPTANLEIDSDALLPKIGVYAVKVRFKNEVYEGMASLGYNPTFTLDRDEPIIEVNIFDYNNDLYGEELVLEWHQYMREEIKFNSAEKLIEQIEKDEEQIRNYFGSVCNGH</sequence>
<dbReference type="InterPro" id="IPR015864">
    <property type="entry name" value="FAD_synthase"/>
</dbReference>
<dbReference type="NCBIfam" id="TIGR00083">
    <property type="entry name" value="ribF"/>
    <property type="match status" value="1"/>
</dbReference>
<keyword evidence="10 15" id="KW-0274">FAD</keyword>
<dbReference type="GO" id="GO:0008531">
    <property type="term" value="F:riboflavin kinase activity"/>
    <property type="evidence" value="ECO:0007669"/>
    <property type="project" value="UniProtKB-UniRule"/>
</dbReference>
<keyword evidence="12" id="KW-0511">Multifunctional enzyme</keyword>
<dbReference type="UniPathway" id="UPA00277">
    <property type="reaction ID" value="UER00407"/>
</dbReference>
<dbReference type="OrthoDB" id="9803667at2"/>
<evidence type="ECO:0000313" key="18">
    <source>
        <dbReference type="Proteomes" id="UP000298484"/>
    </source>
</evidence>
<comment type="pathway">
    <text evidence="3 15">Cofactor biosynthesis; FMN biosynthesis; FMN from riboflavin (ATP route): step 1/1.</text>
</comment>
<dbReference type="SUPFAM" id="SSF52374">
    <property type="entry name" value="Nucleotidylyl transferase"/>
    <property type="match status" value="1"/>
</dbReference>
<comment type="pathway">
    <text evidence="2 15">Cofactor biosynthesis; FAD biosynthesis; FAD from FMN: step 1/1.</text>
</comment>
<evidence type="ECO:0000256" key="14">
    <source>
        <dbReference type="ARBA" id="ARBA00049494"/>
    </source>
</evidence>
<comment type="caution">
    <text evidence="17">The sequence shown here is derived from an EMBL/GenBank/DDBJ whole genome shotgun (WGS) entry which is preliminary data.</text>
</comment>
<evidence type="ECO:0000256" key="1">
    <source>
        <dbReference type="ARBA" id="ARBA00002121"/>
    </source>
</evidence>
<evidence type="ECO:0000256" key="9">
    <source>
        <dbReference type="ARBA" id="ARBA00022777"/>
    </source>
</evidence>
<comment type="catalytic activity">
    <reaction evidence="14 15">
        <text>FMN + ATP + H(+) = FAD + diphosphate</text>
        <dbReference type="Rhea" id="RHEA:17237"/>
        <dbReference type="ChEBI" id="CHEBI:15378"/>
        <dbReference type="ChEBI" id="CHEBI:30616"/>
        <dbReference type="ChEBI" id="CHEBI:33019"/>
        <dbReference type="ChEBI" id="CHEBI:57692"/>
        <dbReference type="ChEBI" id="CHEBI:58210"/>
        <dbReference type="EC" id="2.7.7.2"/>
    </reaction>
</comment>
<comment type="catalytic activity">
    <reaction evidence="13 15">
        <text>riboflavin + ATP = FMN + ADP + H(+)</text>
        <dbReference type="Rhea" id="RHEA:14357"/>
        <dbReference type="ChEBI" id="CHEBI:15378"/>
        <dbReference type="ChEBI" id="CHEBI:30616"/>
        <dbReference type="ChEBI" id="CHEBI:57986"/>
        <dbReference type="ChEBI" id="CHEBI:58210"/>
        <dbReference type="ChEBI" id="CHEBI:456216"/>
        <dbReference type="EC" id="2.7.1.26"/>
    </reaction>
</comment>
<keyword evidence="4 15" id="KW-0285">Flavoprotein</keyword>
<keyword evidence="8 15" id="KW-0547">Nucleotide-binding</keyword>
<evidence type="ECO:0000256" key="12">
    <source>
        <dbReference type="ARBA" id="ARBA00023268"/>
    </source>
</evidence>
<name>A0A4Y9AH71_9BACI</name>
<dbReference type="SUPFAM" id="SSF82114">
    <property type="entry name" value="Riboflavin kinase-like"/>
    <property type="match status" value="1"/>
</dbReference>
<evidence type="ECO:0000256" key="6">
    <source>
        <dbReference type="ARBA" id="ARBA00022679"/>
    </source>
</evidence>
<dbReference type="Gene3D" id="2.40.30.30">
    <property type="entry name" value="Riboflavin kinase-like"/>
    <property type="match status" value="1"/>
</dbReference>
<dbReference type="NCBIfam" id="NF004162">
    <property type="entry name" value="PRK05627.1-5"/>
    <property type="match status" value="1"/>
</dbReference>
<dbReference type="InterPro" id="IPR023468">
    <property type="entry name" value="Riboflavin_kinase"/>
</dbReference>
<dbReference type="Pfam" id="PF06574">
    <property type="entry name" value="FAD_syn"/>
    <property type="match status" value="1"/>
</dbReference>
<keyword evidence="18" id="KW-1185">Reference proteome</keyword>
<dbReference type="SMART" id="SM00904">
    <property type="entry name" value="Flavokinase"/>
    <property type="match status" value="1"/>
</dbReference>
<gene>
    <name evidence="17" type="primary">ribF</name>
    <name evidence="17" type="ORF">E4U82_01960</name>
</gene>
<feature type="domain" description="Riboflavin kinase" evidence="16">
    <location>
        <begin position="185"/>
        <end position="311"/>
    </location>
</feature>
<organism evidence="17 18">
    <name type="scientific">Lentibacillus salicampi</name>
    <dbReference type="NCBI Taxonomy" id="175306"/>
    <lineage>
        <taxon>Bacteria</taxon>
        <taxon>Bacillati</taxon>
        <taxon>Bacillota</taxon>
        <taxon>Bacilli</taxon>
        <taxon>Bacillales</taxon>
        <taxon>Bacillaceae</taxon>
        <taxon>Lentibacillus</taxon>
    </lineage>
</organism>
<evidence type="ECO:0000256" key="7">
    <source>
        <dbReference type="ARBA" id="ARBA00022695"/>
    </source>
</evidence>
<dbReference type="NCBIfam" id="NF004160">
    <property type="entry name" value="PRK05627.1-3"/>
    <property type="match status" value="1"/>
</dbReference>
<dbReference type="GO" id="GO:0009231">
    <property type="term" value="P:riboflavin biosynthetic process"/>
    <property type="evidence" value="ECO:0007669"/>
    <property type="project" value="InterPro"/>
</dbReference>
<dbReference type="InterPro" id="IPR023465">
    <property type="entry name" value="Riboflavin_kinase_dom_sf"/>
</dbReference>
<dbReference type="Gene3D" id="3.40.50.620">
    <property type="entry name" value="HUPs"/>
    <property type="match status" value="1"/>
</dbReference>
<evidence type="ECO:0000256" key="5">
    <source>
        <dbReference type="ARBA" id="ARBA00022643"/>
    </source>
</evidence>
<accession>A0A4Y9AH71</accession>
<evidence type="ECO:0000256" key="4">
    <source>
        <dbReference type="ARBA" id="ARBA00022630"/>
    </source>
</evidence>
<comment type="similarity">
    <text evidence="15">Belongs to the ribF family.</text>
</comment>
<dbReference type="PIRSF" id="PIRSF004491">
    <property type="entry name" value="FAD_Synth"/>
    <property type="match status" value="1"/>
</dbReference>
<dbReference type="GO" id="GO:0003919">
    <property type="term" value="F:FMN adenylyltransferase activity"/>
    <property type="evidence" value="ECO:0007669"/>
    <property type="project" value="UniProtKB-UniRule"/>
</dbReference>
<dbReference type="EC" id="2.7.7.2" evidence="15"/>
<evidence type="ECO:0000256" key="15">
    <source>
        <dbReference type="PIRNR" id="PIRNR004491"/>
    </source>
</evidence>
<evidence type="ECO:0000256" key="3">
    <source>
        <dbReference type="ARBA" id="ARBA00005201"/>
    </source>
</evidence>